<keyword evidence="5 7" id="KW-1133">Transmembrane helix</keyword>
<dbReference type="Proteomes" id="UP000016649">
    <property type="component" value="Unassembled WGS sequence"/>
</dbReference>
<feature type="domain" description="ABC transmembrane type-1" evidence="8">
    <location>
        <begin position="82"/>
        <end position="278"/>
    </location>
</feature>
<keyword evidence="6 7" id="KW-0472">Membrane</keyword>
<comment type="caution">
    <text evidence="9">The sequence shown here is derived from an EMBL/GenBank/DDBJ whole genome shotgun (WGS) entry which is preliminary data.</text>
</comment>
<keyword evidence="10" id="KW-1185">Reference proteome</keyword>
<dbReference type="RefSeq" id="WP_021687865.1">
    <property type="nucleotide sequence ID" value="NZ_KI260569.1"/>
</dbReference>
<evidence type="ECO:0000256" key="6">
    <source>
        <dbReference type="ARBA" id="ARBA00023136"/>
    </source>
</evidence>
<evidence type="ECO:0000256" key="4">
    <source>
        <dbReference type="ARBA" id="ARBA00022692"/>
    </source>
</evidence>
<dbReference type="PROSITE" id="PS50928">
    <property type="entry name" value="ABC_TM1"/>
    <property type="match status" value="1"/>
</dbReference>
<dbReference type="EMBL" id="AWVH01000039">
    <property type="protein sequence ID" value="ERJ92006.1"/>
    <property type="molecule type" value="Genomic_DNA"/>
</dbReference>
<feature type="transmembrane region" description="Helical" evidence="7">
    <location>
        <begin position="190"/>
        <end position="212"/>
    </location>
</feature>
<comment type="similarity">
    <text evidence="7">Belongs to the binding-protein-dependent transport system permease family.</text>
</comment>
<reference evidence="9 10" key="1">
    <citation type="submission" date="2013-08" db="EMBL/GenBank/DDBJ databases">
        <authorList>
            <person name="Weinstock G."/>
            <person name="Sodergren E."/>
            <person name="Wylie T."/>
            <person name="Fulton L."/>
            <person name="Fulton R."/>
            <person name="Fronick C."/>
            <person name="O'Laughlin M."/>
            <person name="Godfrey J."/>
            <person name="Miner T."/>
            <person name="Herter B."/>
            <person name="Appelbaum E."/>
            <person name="Cordes M."/>
            <person name="Lek S."/>
            <person name="Wollam A."/>
            <person name="Pepin K.H."/>
            <person name="Palsikar V.B."/>
            <person name="Mitreva M."/>
            <person name="Wilson R.K."/>
        </authorList>
    </citation>
    <scope>NUCLEOTIDE SEQUENCE [LARGE SCALE GENOMIC DNA]</scope>
    <source>
        <strain evidence="9 10">ATCC 700332</strain>
    </source>
</reference>
<evidence type="ECO:0000313" key="10">
    <source>
        <dbReference type="Proteomes" id="UP000016649"/>
    </source>
</evidence>
<evidence type="ECO:0000256" key="7">
    <source>
        <dbReference type="RuleBase" id="RU363032"/>
    </source>
</evidence>
<evidence type="ECO:0000256" key="5">
    <source>
        <dbReference type="ARBA" id="ARBA00022989"/>
    </source>
</evidence>
<dbReference type="InterPro" id="IPR035906">
    <property type="entry name" value="MetI-like_sf"/>
</dbReference>
<sequence length="299" mass="33834">MNKSRIQKKVRKGMDETIFYACNTVFLITVSILFLYPIIYVFSASLSKPVHLMLGDIVLFPKGFTFDSYKEAIRIPNFWLSYWNSIHITAIGTIVNMFFTVTGAYVLSKRELKGRTFLIIAVVVVMWFDPGLIPRYLNFRSLHLINKYTAVILGFSVNTFNLIILKSFFETVPKSLEESARIDGAGQWTILRKIYIPLSGSALTTVALFYAVSRWNGYFWTMILLTDDKKAPLQVLLKKLIVEKNVTAEAGSLMNKAGTASSDTIIYAVIVLSIIPIMLVYPYVQKFFRKGITLGAVKG</sequence>
<dbReference type="PANTHER" id="PTHR43744:SF9">
    <property type="entry name" value="POLYGALACTURONAN_RHAMNOGALACTURONAN TRANSPORT SYSTEM PERMEASE PROTEIN YTCP"/>
    <property type="match status" value="1"/>
</dbReference>
<evidence type="ECO:0000256" key="3">
    <source>
        <dbReference type="ARBA" id="ARBA00022475"/>
    </source>
</evidence>
<dbReference type="CDD" id="cd06261">
    <property type="entry name" value="TM_PBP2"/>
    <property type="match status" value="1"/>
</dbReference>
<keyword evidence="2 7" id="KW-0813">Transport</keyword>
<dbReference type="Gene3D" id="1.10.3720.10">
    <property type="entry name" value="MetI-like"/>
    <property type="match status" value="1"/>
</dbReference>
<evidence type="ECO:0000256" key="1">
    <source>
        <dbReference type="ARBA" id="ARBA00004651"/>
    </source>
</evidence>
<gene>
    <name evidence="9" type="ORF">HMPREF9193_01664</name>
</gene>
<feature type="transmembrane region" description="Helical" evidence="7">
    <location>
        <begin position="20"/>
        <end position="43"/>
    </location>
</feature>
<proteinExistence type="inferred from homology"/>
<feature type="transmembrane region" description="Helical" evidence="7">
    <location>
        <begin position="264"/>
        <end position="284"/>
    </location>
</feature>
<dbReference type="PANTHER" id="PTHR43744">
    <property type="entry name" value="ABC TRANSPORTER PERMEASE PROTEIN MG189-RELATED-RELATED"/>
    <property type="match status" value="1"/>
</dbReference>
<evidence type="ECO:0000313" key="9">
    <source>
        <dbReference type="EMBL" id="ERJ92006.1"/>
    </source>
</evidence>
<protein>
    <recommendedName>
        <fullName evidence="8">ABC transmembrane type-1 domain-containing protein</fullName>
    </recommendedName>
</protein>
<keyword evidence="4 7" id="KW-0812">Transmembrane</keyword>
<dbReference type="Pfam" id="PF00528">
    <property type="entry name" value="BPD_transp_1"/>
    <property type="match status" value="1"/>
</dbReference>
<keyword evidence="3" id="KW-1003">Cell membrane</keyword>
<feature type="transmembrane region" description="Helical" evidence="7">
    <location>
        <begin position="148"/>
        <end position="169"/>
    </location>
</feature>
<feature type="transmembrane region" description="Helical" evidence="7">
    <location>
        <begin position="86"/>
        <end position="107"/>
    </location>
</feature>
<comment type="subcellular location">
    <subcellularLocation>
        <location evidence="1 7">Cell membrane</location>
        <topology evidence="1 7">Multi-pass membrane protein</topology>
    </subcellularLocation>
</comment>
<feature type="transmembrane region" description="Helical" evidence="7">
    <location>
        <begin position="116"/>
        <end position="136"/>
    </location>
</feature>
<accession>A0ABN0NX41</accession>
<organism evidence="9 10">
    <name type="scientific">Treponema lecithinolyticum ATCC 700332</name>
    <dbReference type="NCBI Taxonomy" id="1321815"/>
    <lineage>
        <taxon>Bacteria</taxon>
        <taxon>Pseudomonadati</taxon>
        <taxon>Spirochaetota</taxon>
        <taxon>Spirochaetia</taxon>
        <taxon>Spirochaetales</taxon>
        <taxon>Treponemataceae</taxon>
        <taxon>Treponema</taxon>
    </lineage>
</organism>
<name>A0ABN0NX41_TRELE</name>
<dbReference type="InterPro" id="IPR000515">
    <property type="entry name" value="MetI-like"/>
</dbReference>
<evidence type="ECO:0000259" key="8">
    <source>
        <dbReference type="PROSITE" id="PS50928"/>
    </source>
</evidence>
<dbReference type="SUPFAM" id="SSF161098">
    <property type="entry name" value="MetI-like"/>
    <property type="match status" value="1"/>
</dbReference>
<evidence type="ECO:0000256" key="2">
    <source>
        <dbReference type="ARBA" id="ARBA00022448"/>
    </source>
</evidence>